<dbReference type="EMBL" id="FZOS01000050">
    <property type="protein sequence ID" value="SNT15701.1"/>
    <property type="molecule type" value="Genomic_DNA"/>
</dbReference>
<name>A0A239KC94_9SPHN</name>
<keyword evidence="1" id="KW-1133">Transmembrane helix</keyword>
<dbReference type="OrthoDB" id="5685920at2"/>
<gene>
    <name evidence="2" type="ORF">SAMN06295912_1506</name>
</gene>
<keyword evidence="3" id="KW-1185">Reference proteome</keyword>
<evidence type="ECO:0000256" key="1">
    <source>
        <dbReference type="SAM" id="Phobius"/>
    </source>
</evidence>
<dbReference type="RefSeq" id="WP_089221308.1">
    <property type="nucleotide sequence ID" value="NZ_FZOS01000050.1"/>
</dbReference>
<organism evidence="2 3">
    <name type="scientific">Edaphosphingomonas laterariae</name>
    <dbReference type="NCBI Taxonomy" id="861865"/>
    <lineage>
        <taxon>Bacteria</taxon>
        <taxon>Pseudomonadati</taxon>
        <taxon>Pseudomonadota</taxon>
        <taxon>Alphaproteobacteria</taxon>
        <taxon>Sphingomonadales</taxon>
        <taxon>Rhizorhabdaceae</taxon>
        <taxon>Edaphosphingomonas</taxon>
    </lineage>
</organism>
<protein>
    <submittedName>
        <fullName evidence="2">Uncharacterized protein</fullName>
    </submittedName>
</protein>
<accession>A0A239KC94</accession>
<keyword evidence="1" id="KW-0812">Transmembrane</keyword>
<keyword evidence="1" id="KW-0472">Membrane</keyword>
<feature type="transmembrane region" description="Helical" evidence="1">
    <location>
        <begin position="48"/>
        <end position="72"/>
    </location>
</feature>
<reference evidence="3" key="1">
    <citation type="submission" date="2017-06" db="EMBL/GenBank/DDBJ databases">
        <authorList>
            <person name="Varghese N."/>
            <person name="Submissions S."/>
        </authorList>
    </citation>
    <scope>NUCLEOTIDE SEQUENCE [LARGE SCALE GENOMIC DNA]</scope>
    <source>
        <strain evidence="3">LNB2</strain>
    </source>
</reference>
<dbReference type="Proteomes" id="UP000198281">
    <property type="component" value="Unassembled WGS sequence"/>
</dbReference>
<evidence type="ECO:0000313" key="3">
    <source>
        <dbReference type="Proteomes" id="UP000198281"/>
    </source>
</evidence>
<evidence type="ECO:0000313" key="2">
    <source>
        <dbReference type="EMBL" id="SNT15701.1"/>
    </source>
</evidence>
<proteinExistence type="predicted"/>
<sequence length="78" mass="8283">MGVVAKRYLATYRHGGRACSLEITAEDHDDAQRRLRSIGLSGQVDGVIVANVATGHLALGPLALIAAAWCWVKNLGRA</sequence>
<dbReference type="AlphaFoldDB" id="A0A239KC94"/>